<evidence type="ECO:0000313" key="3">
    <source>
        <dbReference type="Proteomes" id="UP000287651"/>
    </source>
</evidence>
<evidence type="ECO:0000313" key="2">
    <source>
        <dbReference type="EMBL" id="RRT52583.1"/>
    </source>
</evidence>
<proteinExistence type="predicted"/>
<name>A0A426YLI2_ENSVE</name>
<reference evidence="2 3" key="1">
    <citation type="journal article" date="2014" name="Agronomy (Basel)">
        <title>A Draft Genome Sequence for Ensete ventricosum, the Drought-Tolerant Tree Against Hunger.</title>
        <authorList>
            <person name="Harrison J."/>
            <person name="Moore K.A."/>
            <person name="Paszkiewicz K."/>
            <person name="Jones T."/>
            <person name="Grant M."/>
            <person name="Ambacheew D."/>
            <person name="Muzemil S."/>
            <person name="Studholme D.J."/>
        </authorList>
    </citation>
    <scope>NUCLEOTIDE SEQUENCE [LARGE SCALE GENOMIC DNA]</scope>
</reference>
<gene>
    <name evidence="2" type="ORF">B296_00024816</name>
</gene>
<feature type="compositionally biased region" description="Basic and acidic residues" evidence="1">
    <location>
        <begin position="18"/>
        <end position="33"/>
    </location>
</feature>
<feature type="region of interest" description="Disordered" evidence="1">
    <location>
        <begin position="1"/>
        <end position="34"/>
    </location>
</feature>
<evidence type="ECO:0000256" key="1">
    <source>
        <dbReference type="SAM" id="MobiDB-lite"/>
    </source>
</evidence>
<dbReference type="Proteomes" id="UP000287651">
    <property type="component" value="Unassembled WGS sequence"/>
</dbReference>
<dbReference type="AlphaFoldDB" id="A0A426YLI2"/>
<comment type="caution">
    <text evidence="2">The sequence shown here is derived from an EMBL/GenBank/DDBJ whole genome shotgun (WGS) entry which is preliminary data.</text>
</comment>
<dbReference type="EMBL" id="AMZH03011597">
    <property type="protein sequence ID" value="RRT52583.1"/>
    <property type="molecule type" value="Genomic_DNA"/>
</dbReference>
<organism evidence="2 3">
    <name type="scientific">Ensete ventricosum</name>
    <name type="common">Abyssinian banana</name>
    <name type="synonym">Musa ensete</name>
    <dbReference type="NCBI Taxonomy" id="4639"/>
    <lineage>
        <taxon>Eukaryota</taxon>
        <taxon>Viridiplantae</taxon>
        <taxon>Streptophyta</taxon>
        <taxon>Embryophyta</taxon>
        <taxon>Tracheophyta</taxon>
        <taxon>Spermatophyta</taxon>
        <taxon>Magnoliopsida</taxon>
        <taxon>Liliopsida</taxon>
        <taxon>Zingiberales</taxon>
        <taxon>Musaceae</taxon>
        <taxon>Ensete</taxon>
    </lineage>
</organism>
<accession>A0A426YLI2</accession>
<feature type="non-terminal residue" evidence="2">
    <location>
        <position position="1"/>
    </location>
</feature>
<protein>
    <submittedName>
        <fullName evidence="2">Uncharacterized protein</fullName>
    </submittedName>
</protein>
<sequence>TVAVSSPLEPASVLPRWKHGEEERERGEGEKRGAQAIAADASCEHLPPPLLFAFSGSRNRIMERNPPACPRPSVVDTILGRPDSCWDLDSTLPLGAYQIGVVQVLPHRCFGISETIRIGDCYRVQGKILIFLEAMLL</sequence>